<organism evidence="2 3">
    <name type="scientific">Psylliodes chrysocephalus</name>
    <dbReference type="NCBI Taxonomy" id="3402493"/>
    <lineage>
        <taxon>Eukaryota</taxon>
        <taxon>Metazoa</taxon>
        <taxon>Ecdysozoa</taxon>
        <taxon>Arthropoda</taxon>
        <taxon>Hexapoda</taxon>
        <taxon>Insecta</taxon>
        <taxon>Pterygota</taxon>
        <taxon>Neoptera</taxon>
        <taxon>Endopterygota</taxon>
        <taxon>Coleoptera</taxon>
        <taxon>Polyphaga</taxon>
        <taxon>Cucujiformia</taxon>
        <taxon>Chrysomeloidea</taxon>
        <taxon>Chrysomelidae</taxon>
        <taxon>Galerucinae</taxon>
        <taxon>Alticini</taxon>
        <taxon>Psylliodes</taxon>
    </lineage>
</organism>
<evidence type="ECO:0000313" key="3">
    <source>
        <dbReference type="Proteomes" id="UP001153636"/>
    </source>
</evidence>
<evidence type="ECO:0000313" key="2">
    <source>
        <dbReference type="EMBL" id="CAH1099011.1"/>
    </source>
</evidence>
<dbReference type="Proteomes" id="UP001153636">
    <property type="component" value="Chromosome 1"/>
</dbReference>
<name>A0A9P0CJ30_9CUCU</name>
<protein>
    <submittedName>
        <fullName evidence="2">Uncharacterized protein</fullName>
    </submittedName>
</protein>
<feature type="region of interest" description="Disordered" evidence="1">
    <location>
        <begin position="92"/>
        <end position="152"/>
    </location>
</feature>
<proteinExistence type="predicted"/>
<dbReference type="OrthoDB" id="6776296at2759"/>
<sequence length="236" mass="27174">MAKPLVKTRANLLCPLFGSAKDILPEENQLPTYKDLMKCYLSVRIELKESCSCEKKRKVPKAEWSFLQDQRSYRKMKIGEVDKIVTKQIQKREERKFGHKRSAEEKEPILSTSGIQNKTKEKEPIPSTSGIQNKSKMSQIDMDTCNNSSTESFSDTDEEYKCPFLVKQRRIVTPKFQQMRCSLTQTAKMGDLTDTSYRAVAKIVNSVLEDFNIISKDDQSDVIDKSKISRELSKNR</sequence>
<keyword evidence="3" id="KW-1185">Reference proteome</keyword>
<evidence type="ECO:0000256" key="1">
    <source>
        <dbReference type="SAM" id="MobiDB-lite"/>
    </source>
</evidence>
<dbReference type="AlphaFoldDB" id="A0A9P0CJ30"/>
<feature type="compositionally biased region" description="Polar residues" evidence="1">
    <location>
        <begin position="126"/>
        <end position="138"/>
    </location>
</feature>
<reference evidence="2" key="1">
    <citation type="submission" date="2022-01" db="EMBL/GenBank/DDBJ databases">
        <authorList>
            <person name="King R."/>
        </authorList>
    </citation>
    <scope>NUCLEOTIDE SEQUENCE</scope>
</reference>
<dbReference type="EMBL" id="OV651813">
    <property type="protein sequence ID" value="CAH1099011.1"/>
    <property type="molecule type" value="Genomic_DNA"/>
</dbReference>
<feature type="compositionally biased region" description="Basic and acidic residues" evidence="1">
    <location>
        <begin position="92"/>
        <end position="108"/>
    </location>
</feature>
<gene>
    <name evidence="2" type="ORF">PSYICH_LOCUS31</name>
</gene>
<accession>A0A9P0CJ30</accession>